<dbReference type="STRING" id="49280.A9996_04205"/>
<protein>
    <submittedName>
        <fullName evidence="3">TIR domain-containing protein</fullName>
    </submittedName>
</protein>
<dbReference type="OrthoDB" id="1098242at2"/>
<dbReference type="InterPro" id="IPR000157">
    <property type="entry name" value="TIR_dom"/>
</dbReference>
<dbReference type="PROSITE" id="PS50104">
    <property type="entry name" value="TIR"/>
    <property type="match status" value="1"/>
</dbReference>
<dbReference type="Proteomes" id="UP000248987">
    <property type="component" value="Unassembled WGS sequence"/>
</dbReference>
<gene>
    <name evidence="3" type="ORF">LX77_00927</name>
</gene>
<keyword evidence="1" id="KW-1133">Transmembrane helix</keyword>
<keyword evidence="1" id="KW-0472">Membrane</keyword>
<proteinExistence type="predicted"/>
<name>A0A1A7R2L4_9FLAO</name>
<dbReference type="AlphaFoldDB" id="A0A1A7R2L4"/>
<sequence>MASKKIFISYSKKDTEYVSSLVQALRQQGFDVWFDKNIMTGNDWDDTIEEEIKNADALILILSKTSVASENVKDEMSYALSLGKSVNPIKIEECNVPMRLARKQFIDFAILGHDLGFERLVKDINLQLMDDDTVQVPKGTFVPPKQHTAPVFPTPKPKSNNNLVYIIGGIILGGIMVVAFIILLVAVFTPDSDNIDGGDYDSENAYQETQLNTTVEDQDWNSTYTKNNLDSYIAFLYHYGKTTKYYTDAYSEINKFLPKTAAVWYGSKGGDFNFSKHLYYAGDQTTPPQYEDIITPLFKSELYEGENYERNGLFVQPGQKLLVYDVWVDVNNNIWAGVRY</sequence>
<organism evidence="3 4">
    <name type="scientific">Gelidibacter algens</name>
    <dbReference type="NCBI Taxonomy" id="49280"/>
    <lineage>
        <taxon>Bacteria</taxon>
        <taxon>Pseudomonadati</taxon>
        <taxon>Bacteroidota</taxon>
        <taxon>Flavobacteriia</taxon>
        <taxon>Flavobacteriales</taxon>
        <taxon>Flavobacteriaceae</taxon>
        <taxon>Gelidibacter</taxon>
    </lineage>
</organism>
<reference evidence="3 4" key="1">
    <citation type="submission" date="2018-06" db="EMBL/GenBank/DDBJ databases">
        <title>Genomic Encyclopedia of Archaeal and Bacterial Type Strains, Phase II (KMG-II): from individual species to whole genera.</title>
        <authorList>
            <person name="Goeker M."/>
        </authorList>
    </citation>
    <scope>NUCLEOTIDE SEQUENCE [LARGE SCALE GENOMIC DNA]</scope>
    <source>
        <strain evidence="3 4">DSM 12408</strain>
    </source>
</reference>
<keyword evidence="4" id="KW-1185">Reference proteome</keyword>
<keyword evidence="1" id="KW-0812">Transmembrane</keyword>
<dbReference type="SUPFAM" id="SSF52200">
    <property type="entry name" value="Toll/Interleukin receptor TIR domain"/>
    <property type="match status" value="1"/>
</dbReference>
<dbReference type="GO" id="GO:0007165">
    <property type="term" value="P:signal transduction"/>
    <property type="evidence" value="ECO:0007669"/>
    <property type="project" value="InterPro"/>
</dbReference>
<evidence type="ECO:0000259" key="2">
    <source>
        <dbReference type="PROSITE" id="PS50104"/>
    </source>
</evidence>
<dbReference type="EMBL" id="QLLQ01000002">
    <property type="protein sequence ID" value="RAJ26672.1"/>
    <property type="molecule type" value="Genomic_DNA"/>
</dbReference>
<evidence type="ECO:0000256" key="1">
    <source>
        <dbReference type="SAM" id="Phobius"/>
    </source>
</evidence>
<dbReference type="RefSeq" id="WP_066431266.1">
    <property type="nucleotide sequence ID" value="NZ_LZRN01000006.1"/>
</dbReference>
<comment type="caution">
    <text evidence="3">The sequence shown here is derived from an EMBL/GenBank/DDBJ whole genome shotgun (WGS) entry which is preliminary data.</text>
</comment>
<evidence type="ECO:0000313" key="4">
    <source>
        <dbReference type="Proteomes" id="UP000248987"/>
    </source>
</evidence>
<feature type="domain" description="TIR" evidence="2">
    <location>
        <begin position="2"/>
        <end position="128"/>
    </location>
</feature>
<evidence type="ECO:0000313" key="3">
    <source>
        <dbReference type="EMBL" id="RAJ26672.1"/>
    </source>
</evidence>
<dbReference type="InterPro" id="IPR035897">
    <property type="entry name" value="Toll_tir_struct_dom_sf"/>
</dbReference>
<feature type="transmembrane region" description="Helical" evidence="1">
    <location>
        <begin position="163"/>
        <end position="188"/>
    </location>
</feature>
<dbReference type="SMART" id="SM00255">
    <property type="entry name" value="TIR"/>
    <property type="match status" value="1"/>
</dbReference>
<dbReference type="Pfam" id="PF13676">
    <property type="entry name" value="TIR_2"/>
    <property type="match status" value="1"/>
</dbReference>
<dbReference type="Gene3D" id="3.40.50.10140">
    <property type="entry name" value="Toll/interleukin-1 receptor homology (TIR) domain"/>
    <property type="match status" value="1"/>
</dbReference>
<accession>A0A1A7R2L4</accession>